<proteinExistence type="predicted"/>
<dbReference type="EMBL" id="JAQKAB010000003">
    <property type="protein sequence ID" value="MDA7026147.1"/>
    <property type="molecule type" value="Genomic_DNA"/>
</dbReference>
<feature type="transmembrane region" description="Helical" evidence="7">
    <location>
        <begin position="262"/>
        <end position="279"/>
    </location>
</feature>
<comment type="subcellular location">
    <subcellularLocation>
        <location evidence="1">Cell membrane</location>
        <topology evidence="1">Multi-pass membrane protein</topology>
    </subcellularLocation>
</comment>
<keyword evidence="5 7" id="KW-1133">Transmembrane helix</keyword>
<dbReference type="InterPro" id="IPR036259">
    <property type="entry name" value="MFS_trans_sf"/>
</dbReference>
<evidence type="ECO:0000313" key="9">
    <source>
        <dbReference type="Proteomes" id="UP001211894"/>
    </source>
</evidence>
<feature type="transmembrane region" description="Helical" evidence="7">
    <location>
        <begin position="224"/>
        <end position="242"/>
    </location>
</feature>
<gene>
    <name evidence="8" type="ORF">PJ311_05895</name>
</gene>
<comment type="caution">
    <text evidence="8">The sequence shown here is derived from an EMBL/GenBank/DDBJ whole genome shotgun (WGS) entry which is preliminary data.</text>
</comment>
<evidence type="ECO:0000256" key="6">
    <source>
        <dbReference type="ARBA" id="ARBA00023136"/>
    </source>
</evidence>
<dbReference type="CDD" id="cd06173">
    <property type="entry name" value="MFS_MefA_like"/>
    <property type="match status" value="1"/>
</dbReference>
<dbReference type="Proteomes" id="UP001211894">
    <property type="component" value="Unassembled WGS sequence"/>
</dbReference>
<feature type="transmembrane region" description="Helical" evidence="7">
    <location>
        <begin position="43"/>
        <end position="63"/>
    </location>
</feature>
<dbReference type="SUPFAM" id="SSF103473">
    <property type="entry name" value="MFS general substrate transporter"/>
    <property type="match status" value="1"/>
</dbReference>
<evidence type="ECO:0000256" key="5">
    <source>
        <dbReference type="ARBA" id="ARBA00022989"/>
    </source>
</evidence>
<dbReference type="PANTHER" id="PTHR23513:SF9">
    <property type="entry name" value="ENTEROBACTIN EXPORTER ENTS"/>
    <property type="match status" value="1"/>
</dbReference>
<dbReference type="InterPro" id="IPR011701">
    <property type="entry name" value="MFS"/>
</dbReference>
<dbReference type="RefSeq" id="WP_271339991.1">
    <property type="nucleotide sequence ID" value="NZ_JAQKAB010000003.1"/>
</dbReference>
<feature type="transmembrane region" description="Helical" evidence="7">
    <location>
        <begin position="75"/>
        <end position="96"/>
    </location>
</feature>
<evidence type="ECO:0000256" key="1">
    <source>
        <dbReference type="ARBA" id="ARBA00004651"/>
    </source>
</evidence>
<feature type="transmembrane region" description="Helical" evidence="7">
    <location>
        <begin position="375"/>
        <end position="396"/>
    </location>
</feature>
<evidence type="ECO:0000256" key="2">
    <source>
        <dbReference type="ARBA" id="ARBA00022448"/>
    </source>
</evidence>
<name>A0ABT4X1J1_9BACI</name>
<keyword evidence="3" id="KW-1003">Cell membrane</keyword>
<dbReference type="Gene3D" id="1.20.1250.20">
    <property type="entry name" value="MFS general substrate transporter like domains"/>
    <property type="match status" value="1"/>
</dbReference>
<keyword evidence="6 7" id="KW-0472">Membrane</keyword>
<keyword evidence="9" id="KW-1185">Reference proteome</keyword>
<protein>
    <submittedName>
        <fullName evidence="8">MFS transporter</fullName>
    </submittedName>
</protein>
<evidence type="ECO:0000256" key="7">
    <source>
        <dbReference type="SAM" id="Phobius"/>
    </source>
</evidence>
<keyword evidence="2" id="KW-0813">Transport</keyword>
<keyword evidence="4 7" id="KW-0812">Transmembrane</keyword>
<evidence type="ECO:0000313" key="8">
    <source>
        <dbReference type="EMBL" id="MDA7026147.1"/>
    </source>
</evidence>
<dbReference type="PANTHER" id="PTHR23513">
    <property type="entry name" value="INTEGRAL MEMBRANE EFFLUX PROTEIN-RELATED"/>
    <property type="match status" value="1"/>
</dbReference>
<organism evidence="8 9">
    <name type="scientific">Bacillus changyiensis</name>
    <dbReference type="NCBI Taxonomy" id="3004103"/>
    <lineage>
        <taxon>Bacteria</taxon>
        <taxon>Bacillati</taxon>
        <taxon>Bacillota</taxon>
        <taxon>Bacilli</taxon>
        <taxon>Bacillales</taxon>
        <taxon>Bacillaceae</taxon>
        <taxon>Bacillus</taxon>
    </lineage>
</organism>
<accession>A0ABT4X1J1</accession>
<feature type="transmembrane region" description="Helical" evidence="7">
    <location>
        <begin position="286"/>
        <end position="303"/>
    </location>
</feature>
<evidence type="ECO:0000256" key="4">
    <source>
        <dbReference type="ARBA" id="ARBA00022692"/>
    </source>
</evidence>
<feature type="transmembrane region" description="Helical" evidence="7">
    <location>
        <begin position="19"/>
        <end position="37"/>
    </location>
</feature>
<feature type="transmembrane region" description="Helical" evidence="7">
    <location>
        <begin position="149"/>
        <end position="169"/>
    </location>
</feature>
<evidence type="ECO:0000256" key="3">
    <source>
        <dbReference type="ARBA" id="ARBA00022475"/>
    </source>
</evidence>
<dbReference type="Pfam" id="PF07690">
    <property type="entry name" value="MFS_1"/>
    <property type="match status" value="1"/>
</dbReference>
<reference evidence="8 9" key="1">
    <citation type="submission" date="2023-01" db="EMBL/GenBank/DDBJ databases">
        <title>Bacillus changyiensis sp. nov., isolated from a coastal deposit.</title>
        <authorList>
            <person name="Xiao G."/>
            <person name="Lai Q."/>
            <person name="Hu Z."/>
            <person name="Shao Z."/>
        </authorList>
    </citation>
    <scope>NUCLEOTIDE SEQUENCE [LARGE SCALE GENOMIC DNA]</scope>
    <source>
        <strain evidence="8 9">CLL-7-23</strain>
    </source>
</reference>
<sequence>MNNESIWERNFTMLFCSKLVKVIADSFAFNAILWFLILSGEGAVGTALLIAVTFLPQALIAPLISPFMKSNTLKFWLLSADLTRALLMLVIPVCYINDFSPLWFIISLMLIHSATGASYNPASISIIPKIVKEDVIQKANATITSAVEVVKLSAVMVCGILIVVIGAAYTMLITLPLYLISAGLVLLIKYKVNDVKLKNNEFKQENTYMSKLRRGFTIVRRHQILFPLTIYCIFLNLGSAPWEALSAIYISELDGNSITHSILRVATATGAFLMGFILTKVRVNRYGLLFVSAGIVEGLAFLLTGMNSLLLLVIFAAFILGLTISANNIPEHTIIQISVSDEDQPQVFAVIRLISYTMIPIGALLSGYAASVFGAGKVIAIGGAVEIIAGIAILSLTKLSKTKRSDLILAKEESVKM</sequence>
<feature type="transmembrane region" description="Helical" evidence="7">
    <location>
        <begin position="309"/>
        <end position="326"/>
    </location>
</feature>
<feature type="transmembrane region" description="Helical" evidence="7">
    <location>
        <begin position="347"/>
        <end position="369"/>
    </location>
</feature>